<evidence type="ECO:0000256" key="1">
    <source>
        <dbReference type="SAM" id="SignalP"/>
    </source>
</evidence>
<dbReference type="KEGG" id="npa:UCRNP2_3408"/>
<dbReference type="HOGENOM" id="CLU_727608_0_0_1"/>
<reference evidence="3" key="1">
    <citation type="journal article" date="2013" name="Genome Announc.">
        <title>Draft genome sequence of Neofusicoccum parvum isolate UCR-NP2, a fungal vascular pathogen associated with grapevine cankers.</title>
        <authorList>
            <person name="Blanco-Ulate B."/>
            <person name="Rolshausen P."/>
            <person name="Cantu D."/>
        </authorList>
    </citation>
    <scope>NUCLEOTIDE SEQUENCE [LARGE SCALE GENOMIC DNA]</scope>
    <source>
        <strain evidence="3">UCR-NP2</strain>
    </source>
</reference>
<dbReference type="OrthoDB" id="4225201at2759"/>
<dbReference type="AlphaFoldDB" id="R1GNH9"/>
<evidence type="ECO:0000313" key="3">
    <source>
        <dbReference type="Proteomes" id="UP000013521"/>
    </source>
</evidence>
<organism evidence="2 3">
    <name type="scientific">Botryosphaeria parva (strain UCR-NP2)</name>
    <name type="common">Grapevine canker fungus</name>
    <name type="synonym">Neofusicoccum parvum</name>
    <dbReference type="NCBI Taxonomy" id="1287680"/>
    <lineage>
        <taxon>Eukaryota</taxon>
        <taxon>Fungi</taxon>
        <taxon>Dikarya</taxon>
        <taxon>Ascomycota</taxon>
        <taxon>Pezizomycotina</taxon>
        <taxon>Dothideomycetes</taxon>
        <taxon>Dothideomycetes incertae sedis</taxon>
        <taxon>Botryosphaeriales</taxon>
        <taxon>Botryosphaeriaceae</taxon>
        <taxon>Neofusicoccum</taxon>
    </lineage>
</organism>
<dbReference type="Proteomes" id="UP000013521">
    <property type="component" value="Unassembled WGS sequence"/>
</dbReference>
<evidence type="ECO:0000313" key="2">
    <source>
        <dbReference type="EMBL" id="EOD49851.1"/>
    </source>
</evidence>
<dbReference type="eggNOG" id="ENOG502SMBT">
    <property type="taxonomic scope" value="Eukaryota"/>
</dbReference>
<feature type="chain" id="PRO_5004360857" evidence="1">
    <location>
        <begin position="19"/>
        <end position="380"/>
    </location>
</feature>
<protein>
    <submittedName>
        <fullName evidence="2">Uncharacterized protein</fullName>
    </submittedName>
</protein>
<dbReference type="EMBL" id="KB916041">
    <property type="protein sequence ID" value="EOD49851.1"/>
    <property type="molecule type" value="Genomic_DNA"/>
</dbReference>
<sequence length="380" mass="42195">MRASLPHAFALLPALAAAAVLPPALHRAHARAQSLDDVRPLVLELDAQNAQATFSVPCQGCLGADDDESLVFDFQVFPADQPCGESNVTLNGHPLIQEWNGIRAAGNGSISSSNKATDEHDPEHDLELSWETACLFDSVLESTESEYGNDVAQLLTVNIRKVDDRSIHDAAGFSVSFKQAARKVELLRLATNPTSLPDAGEGEDWRDPPAELRLVSVDFDDLPEGFFHQSSSIEDEIELLRKLEADEKGIQERIRHQKKIIHAHMRDHAHSLRDELQTCDNLSCVFRAFLHKAHGAASAHRRRPDHPGLHLADRTDKVLLRHLLLPLMDKVLPHHHHLLPLVDLLLPRRLTTTAMDLMDLMDLDLMGLGLMDLVLSMPFS</sequence>
<gene>
    <name evidence="2" type="ORF">UCRNP2_3408</name>
</gene>
<keyword evidence="1" id="KW-0732">Signal</keyword>
<name>R1GNH9_BOTPV</name>
<dbReference type="STRING" id="1287680.R1GNH9"/>
<accession>R1GNH9</accession>
<feature type="signal peptide" evidence="1">
    <location>
        <begin position="1"/>
        <end position="18"/>
    </location>
</feature>
<proteinExistence type="predicted"/>